<proteinExistence type="predicted"/>
<dbReference type="STRING" id="690879.TSACC_2982"/>
<evidence type="ECO:0000313" key="2">
    <source>
        <dbReference type="Proteomes" id="UP000076023"/>
    </source>
</evidence>
<dbReference type="OrthoDB" id="192686at2"/>
<organism evidence="1 2">
    <name type="scientific">Terrimicrobium sacchariphilum</name>
    <dbReference type="NCBI Taxonomy" id="690879"/>
    <lineage>
        <taxon>Bacteria</taxon>
        <taxon>Pseudomonadati</taxon>
        <taxon>Verrucomicrobiota</taxon>
        <taxon>Terrimicrobiia</taxon>
        <taxon>Terrimicrobiales</taxon>
        <taxon>Terrimicrobiaceae</taxon>
        <taxon>Terrimicrobium</taxon>
    </lineage>
</organism>
<evidence type="ECO:0000313" key="1">
    <source>
        <dbReference type="EMBL" id="GAT32583.1"/>
    </source>
</evidence>
<keyword evidence="2" id="KW-1185">Reference proteome</keyword>
<protein>
    <submittedName>
        <fullName evidence="1">Uncharacterized protein</fullName>
    </submittedName>
</protein>
<gene>
    <name evidence="1" type="ORF">TSACC_2982</name>
</gene>
<dbReference type="Proteomes" id="UP000076023">
    <property type="component" value="Unassembled WGS sequence"/>
</dbReference>
<dbReference type="InParanoid" id="A0A146G593"/>
<dbReference type="EMBL" id="BDCO01000002">
    <property type="protein sequence ID" value="GAT32583.1"/>
    <property type="molecule type" value="Genomic_DNA"/>
</dbReference>
<sequence>MMPLLPLLSAAALAASPFEVYSSKSGLADGWKTSSWSGPTILQVDAAGKRATVLEVSIQNGVQPFGGVLLSANPGSGLDLTDKLRESGMLEITFKPGKDAQGQAASAPQPVQVALSFLTKEGETVHGKFNVKSDISAAEAGNTIKMSLPEALKGLADQDQLASISAVRIQFFGPPVAGFSIVDCVIKE</sequence>
<name>A0A146G593_TERSA</name>
<dbReference type="RefSeq" id="WP_075078412.1">
    <property type="nucleotide sequence ID" value="NZ_BDCO01000002.1"/>
</dbReference>
<accession>A0A146G593</accession>
<reference evidence="2" key="1">
    <citation type="journal article" date="2017" name="Genome Announc.">
        <title>Draft Genome Sequence of Terrimicrobium sacchariphilum NM-5T, a Facultative Anaerobic Soil Bacterium of the Class Spartobacteria.</title>
        <authorList>
            <person name="Qiu Y.L."/>
            <person name="Tourlousse D.M."/>
            <person name="Matsuura N."/>
            <person name="Ohashi A."/>
            <person name="Sekiguchi Y."/>
        </authorList>
    </citation>
    <scope>NUCLEOTIDE SEQUENCE [LARGE SCALE GENOMIC DNA]</scope>
    <source>
        <strain evidence="2">NM-5</strain>
    </source>
</reference>
<comment type="caution">
    <text evidence="1">The sequence shown here is derived from an EMBL/GenBank/DDBJ whole genome shotgun (WGS) entry which is preliminary data.</text>
</comment>
<dbReference type="AlphaFoldDB" id="A0A146G593"/>